<evidence type="ECO:0000256" key="1">
    <source>
        <dbReference type="ARBA" id="ARBA00008857"/>
    </source>
</evidence>
<comment type="similarity">
    <text evidence="1">Belongs to the 'phage' integrase family.</text>
</comment>
<dbReference type="Proteomes" id="UP001304769">
    <property type="component" value="Unassembled WGS sequence"/>
</dbReference>
<keyword evidence="4" id="KW-0233">DNA recombination</keyword>
<dbReference type="InterPro" id="IPR011010">
    <property type="entry name" value="DNA_brk_join_enz"/>
</dbReference>
<feature type="domain" description="Tyr recombinase" evidence="6">
    <location>
        <begin position="119"/>
        <end position="304"/>
    </location>
</feature>
<evidence type="ECO:0000259" key="6">
    <source>
        <dbReference type="PROSITE" id="PS51898"/>
    </source>
</evidence>
<reference evidence="8 9" key="1">
    <citation type="submission" date="2023-12" db="EMBL/GenBank/DDBJ databases">
        <title>Sinomonas terricola sp. nov, isolated from litchi orchard soil in Guangdong, PR China.</title>
        <authorList>
            <person name="Jiaxin W."/>
            <person name="Yang Z."/>
            <person name="Honghui Z."/>
        </authorList>
    </citation>
    <scope>NUCLEOTIDE SEQUENCE [LARGE SCALE GENOMIC DNA]</scope>
    <source>
        <strain evidence="8 9">JGH33</strain>
    </source>
</reference>
<evidence type="ECO:0000256" key="2">
    <source>
        <dbReference type="ARBA" id="ARBA00022908"/>
    </source>
</evidence>
<dbReference type="InterPro" id="IPR004107">
    <property type="entry name" value="Integrase_SAM-like_N"/>
</dbReference>
<dbReference type="PROSITE" id="PS51898">
    <property type="entry name" value="TYR_RECOMBINASE"/>
    <property type="match status" value="1"/>
</dbReference>
<keyword evidence="3 5" id="KW-0238">DNA-binding</keyword>
<organism evidence="8 9">
    <name type="scientific">Sinomonas terricola</name>
    <dbReference type="NCBI Taxonomy" id="3110330"/>
    <lineage>
        <taxon>Bacteria</taxon>
        <taxon>Bacillati</taxon>
        <taxon>Actinomycetota</taxon>
        <taxon>Actinomycetes</taxon>
        <taxon>Micrococcales</taxon>
        <taxon>Micrococcaceae</taxon>
        <taxon>Sinomonas</taxon>
    </lineage>
</organism>
<evidence type="ECO:0000256" key="3">
    <source>
        <dbReference type="ARBA" id="ARBA00023125"/>
    </source>
</evidence>
<evidence type="ECO:0000313" key="9">
    <source>
        <dbReference type="Proteomes" id="UP001304769"/>
    </source>
</evidence>
<dbReference type="Gene3D" id="1.10.150.130">
    <property type="match status" value="1"/>
</dbReference>
<sequence length="329" mass="36136">MSTLAPTLQAFFTDRLIRQRLSSDHTIAAYRDTMRLLLGYVAARTGVAPSRLDIGELDAPMIGGFLDYLEQERGNSVRTRNARLSAIHSLFQFAALAHPEHADSIARVLAIPPKRFDRALIAYLTDDEVDALLAACDLDTWTGRRDHALLLLAVQTGLRVSELTGLSPGDVHLGTGAHVACHGKGRKDRITPLTQATVTVLRDWITELGALPGAPLFPSRRGSRLSRDAIEHRLAHYTAKVSNVCPSLRNKTITAHVLRHTTAMRLLHAGVDTSVIALWLGHASVDTTQIYLHADMTLKEKALARTSPPHGQDSRYRPPDSLLAWLEAL</sequence>
<proteinExistence type="inferred from homology"/>
<dbReference type="InterPro" id="IPR044068">
    <property type="entry name" value="CB"/>
</dbReference>
<dbReference type="Pfam" id="PF02899">
    <property type="entry name" value="Phage_int_SAM_1"/>
    <property type="match status" value="1"/>
</dbReference>
<comment type="caution">
    <text evidence="8">The sequence shown here is derived from an EMBL/GenBank/DDBJ whole genome shotgun (WGS) entry which is preliminary data.</text>
</comment>
<dbReference type="PROSITE" id="PS51900">
    <property type="entry name" value="CB"/>
    <property type="match status" value="1"/>
</dbReference>
<dbReference type="SUPFAM" id="SSF56349">
    <property type="entry name" value="DNA breaking-rejoining enzymes"/>
    <property type="match status" value="1"/>
</dbReference>
<evidence type="ECO:0000259" key="7">
    <source>
        <dbReference type="PROSITE" id="PS51900"/>
    </source>
</evidence>
<evidence type="ECO:0000256" key="4">
    <source>
        <dbReference type="ARBA" id="ARBA00023172"/>
    </source>
</evidence>
<dbReference type="InterPro" id="IPR013762">
    <property type="entry name" value="Integrase-like_cat_sf"/>
</dbReference>
<evidence type="ECO:0000256" key="5">
    <source>
        <dbReference type="PROSITE-ProRule" id="PRU01248"/>
    </source>
</evidence>
<dbReference type="RefSeq" id="WP_323281166.1">
    <property type="nucleotide sequence ID" value="NZ_JAYGGQ010000025.1"/>
</dbReference>
<dbReference type="Pfam" id="PF00589">
    <property type="entry name" value="Phage_integrase"/>
    <property type="match status" value="1"/>
</dbReference>
<dbReference type="InterPro" id="IPR002104">
    <property type="entry name" value="Integrase_catalytic"/>
</dbReference>
<keyword evidence="2" id="KW-0229">DNA integration</keyword>
<protein>
    <submittedName>
        <fullName evidence="8">Tyrosine-type recombinase/integrase</fullName>
    </submittedName>
</protein>
<keyword evidence="9" id="KW-1185">Reference proteome</keyword>
<dbReference type="PANTHER" id="PTHR30349">
    <property type="entry name" value="PHAGE INTEGRASE-RELATED"/>
    <property type="match status" value="1"/>
</dbReference>
<name>A0ABU5TC39_9MICC</name>
<evidence type="ECO:0000313" key="8">
    <source>
        <dbReference type="EMBL" id="MEA5457254.1"/>
    </source>
</evidence>
<dbReference type="EMBL" id="JAYGGQ010000025">
    <property type="protein sequence ID" value="MEA5457254.1"/>
    <property type="molecule type" value="Genomic_DNA"/>
</dbReference>
<dbReference type="InterPro" id="IPR010998">
    <property type="entry name" value="Integrase_recombinase_N"/>
</dbReference>
<dbReference type="InterPro" id="IPR050090">
    <property type="entry name" value="Tyrosine_recombinase_XerCD"/>
</dbReference>
<accession>A0ABU5TC39</accession>
<feature type="domain" description="Core-binding (CB)" evidence="7">
    <location>
        <begin position="2"/>
        <end position="95"/>
    </location>
</feature>
<dbReference type="PANTHER" id="PTHR30349:SF41">
    <property type="entry name" value="INTEGRASE_RECOMBINASE PROTEIN MJ0367-RELATED"/>
    <property type="match status" value="1"/>
</dbReference>
<dbReference type="Gene3D" id="1.10.443.10">
    <property type="entry name" value="Intergrase catalytic core"/>
    <property type="match status" value="1"/>
</dbReference>
<gene>
    <name evidence="8" type="ORF">SPF06_21250</name>
</gene>